<dbReference type="Gene3D" id="3.40.630.30">
    <property type="match status" value="1"/>
</dbReference>
<keyword evidence="5" id="KW-1185">Reference proteome</keyword>
<dbReference type="Pfam" id="PF13673">
    <property type="entry name" value="Acetyltransf_10"/>
    <property type="match status" value="1"/>
</dbReference>
<dbReference type="PANTHER" id="PTHR43877">
    <property type="entry name" value="AMINOALKYLPHOSPHONATE N-ACETYLTRANSFERASE-RELATED-RELATED"/>
    <property type="match status" value="1"/>
</dbReference>
<evidence type="ECO:0000256" key="1">
    <source>
        <dbReference type="ARBA" id="ARBA00022679"/>
    </source>
</evidence>
<evidence type="ECO:0000313" key="5">
    <source>
        <dbReference type="Proteomes" id="UP001228139"/>
    </source>
</evidence>
<sequence length="158" mass="18074">MKVRLAIPAEAEECWNIRNQAIRHGCKESYGPEIIKAWTPEKMPEGYRRVIVDNPFFVVDGLDKRPVATGFLDLSTGSIEAIFTLPEFLRKGFSSLIINAIKDEARKRGFKELRLSSTPNAQSFYEKHGFTFIKENLYPSALTQTDLRCIDMVFRLQA</sequence>
<protein>
    <submittedName>
        <fullName evidence="4">GNAT family N-acetyltransferase</fullName>
    </submittedName>
</protein>
<keyword evidence="1" id="KW-0808">Transferase</keyword>
<dbReference type="KEGG" id="epi:Q3V30_07940"/>
<evidence type="ECO:0000256" key="2">
    <source>
        <dbReference type="ARBA" id="ARBA00023315"/>
    </source>
</evidence>
<accession>A0AA50DMD9</accession>
<dbReference type="SUPFAM" id="SSF55729">
    <property type="entry name" value="Acyl-CoA N-acyltransferases (Nat)"/>
    <property type="match status" value="1"/>
</dbReference>
<keyword evidence="2" id="KW-0012">Acyltransferase</keyword>
<name>A0AA50DMD9_9GAMM</name>
<dbReference type="EMBL" id="CP132353">
    <property type="protein sequence ID" value="WLS80397.1"/>
    <property type="molecule type" value="Genomic_DNA"/>
</dbReference>
<dbReference type="InterPro" id="IPR000182">
    <property type="entry name" value="GNAT_dom"/>
</dbReference>
<organism evidence="4 5">
    <name type="scientific">Erwinia pyri</name>
    <dbReference type="NCBI Taxonomy" id="3062598"/>
    <lineage>
        <taxon>Bacteria</taxon>
        <taxon>Pseudomonadati</taxon>
        <taxon>Pseudomonadota</taxon>
        <taxon>Gammaproteobacteria</taxon>
        <taxon>Enterobacterales</taxon>
        <taxon>Erwiniaceae</taxon>
        <taxon>Erwinia</taxon>
    </lineage>
</organism>
<evidence type="ECO:0000259" key="3">
    <source>
        <dbReference type="PROSITE" id="PS51186"/>
    </source>
</evidence>
<dbReference type="Proteomes" id="UP001228139">
    <property type="component" value="Chromosome"/>
</dbReference>
<dbReference type="InterPro" id="IPR050832">
    <property type="entry name" value="Bact_Acetyltransf"/>
</dbReference>
<dbReference type="CDD" id="cd04301">
    <property type="entry name" value="NAT_SF"/>
    <property type="match status" value="1"/>
</dbReference>
<gene>
    <name evidence="4" type="ORF">Q3V30_07940</name>
</gene>
<reference evidence="4 5" key="1">
    <citation type="submission" date="2023-07" db="EMBL/GenBank/DDBJ databases">
        <title>Pathogenic bacteria of pear tree diseases.</title>
        <authorList>
            <person name="Zhang Z."/>
            <person name="He L."/>
            <person name="Huang R."/>
        </authorList>
    </citation>
    <scope>NUCLEOTIDE SEQUENCE [LARGE SCALE GENOMIC DNA]</scope>
    <source>
        <strain evidence="4 5">DE2</strain>
    </source>
</reference>
<dbReference type="RefSeq" id="WP_306212043.1">
    <property type="nucleotide sequence ID" value="NZ_CP132353.1"/>
</dbReference>
<feature type="domain" description="N-acetyltransferase" evidence="3">
    <location>
        <begin position="1"/>
        <end position="157"/>
    </location>
</feature>
<dbReference type="AlphaFoldDB" id="A0AA50DMD9"/>
<evidence type="ECO:0000313" key="4">
    <source>
        <dbReference type="EMBL" id="WLS80397.1"/>
    </source>
</evidence>
<proteinExistence type="predicted"/>
<dbReference type="PANTHER" id="PTHR43877:SF2">
    <property type="entry name" value="AMINOALKYLPHOSPHONATE N-ACETYLTRANSFERASE-RELATED"/>
    <property type="match status" value="1"/>
</dbReference>
<dbReference type="InterPro" id="IPR016181">
    <property type="entry name" value="Acyl_CoA_acyltransferase"/>
</dbReference>
<dbReference type="GO" id="GO:0016747">
    <property type="term" value="F:acyltransferase activity, transferring groups other than amino-acyl groups"/>
    <property type="evidence" value="ECO:0007669"/>
    <property type="project" value="InterPro"/>
</dbReference>
<dbReference type="PROSITE" id="PS51186">
    <property type="entry name" value="GNAT"/>
    <property type="match status" value="1"/>
</dbReference>